<dbReference type="Gene3D" id="2.160.20.10">
    <property type="entry name" value="Single-stranded right-handed beta-helix, Pectin lyase-like"/>
    <property type="match status" value="2"/>
</dbReference>
<dbReference type="AlphaFoldDB" id="A0A1Z4JC51"/>
<dbReference type="Proteomes" id="UP000217895">
    <property type="component" value="Chromosome"/>
</dbReference>
<name>A0A1Z4JC51_LEPBY</name>
<dbReference type="InterPro" id="IPR011050">
    <property type="entry name" value="Pectin_lyase_fold/virulence"/>
</dbReference>
<dbReference type="InterPro" id="IPR012334">
    <property type="entry name" value="Pectin_lyas_fold"/>
</dbReference>
<keyword evidence="3" id="KW-1185">Reference proteome</keyword>
<feature type="region of interest" description="Disordered" evidence="1">
    <location>
        <begin position="603"/>
        <end position="624"/>
    </location>
</feature>
<evidence type="ECO:0000313" key="3">
    <source>
        <dbReference type="Proteomes" id="UP000217895"/>
    </source>
</evidence>
<gene>
    <name evidence="2" type="ORF">NIES2135_11490</name>
</gene>
<organism evidence="2 3">
    <name type="scientific">Leptolyngbya boryana NIES-2135</name>
    <dbReference type="NCBI Taxonomy" id="1973484"/>
    <lineage>
        <taxon>Bacteria</taxon>
        <taxon>Bacillati</taxon>
        <taxon>Cyanobacteriota</taxon>
        <taxon>Cyanophyceae</taxon>
        <taxon>Leptolyngbyales</taxon>
        <taxon>Leptolyngbyaceae</taxon>
        <taxon>Leptolyngbya group</taxon>
        <taxon>Leptolyngbya</taxon>
    </lineage>
</organism>
<protein>
    <recommendedName>
        <fullName evidence="4">Filamentous hemagglutinin outer membrane protein</fullName>
    </recommendedName>
</protein>
<feature type="compositionally biased region" description="Low complexity" evidence="1">
    <location>
        <begin position="603"/>
        <end position="616"/>
    </location>
</feature>
<sequence length="624" mass="64036">MRSNTLGSDQGKPITIRASERVEIVGTEDLSLYNIYYGSEDFDTSGLSGIYAVVRGGTGNGGSIQIDSPYLSVSQAGAIVANTRGQGNAGNLTIESQTVEINGNPDGNGFPSVLNTGTFTEGQGGNLTINADRLFSKDFVLVQSNSNGSGDAGNLTVNVRQFQAFGGSQFSSGAFASGNGSNLTVNATESVELIGFSTWDGGPFSTGLFSSVEPRGTGHGGNLRITTGRLSIQQGAKVTANLVGNGKAGNIVIRANEVEVSDPLVDFTGAISGIVTSVQNGSTGQGGNLDIVTDRLRVFRGGQITAATDGFGNAGSINLQAGDIDISGFSQDGQFRSSITASSTTSFNAGSINLRSDRLSVRDGANITVSNTGTGDAGNLNINAGTVFLNNGASLQAEVNGGSQGNIRLAARDLLLLRQDSQIVTSATGASTGGNITINAPIIVGLENSDIVANAVQGQGGNIQITTQGIIGLQYRDRTTPENDITASSEFGVNGTVEVNNVGVDPNSGLVELSTTLIDSTQQVAAGCSGTQGSSFVITGRGGVPQNPTQEVRRDRAWNDVRDLSTFQKTAIAPAPTQTAMLVEATNWHRNSQTGKVELVAAHSTSSTPSATCASTLNSTRSPI</sequence>
<evidence type="ECO:0008006" key="4">
    <source>
        <dbReference type="Google" id="ProtNLM"/>
    </source>
</evidence>
<proteinExistence type="predicted"/>
<accession>A0A1Z4JC51</accession>
<dbReference type="EMBL" id="AP018203">
    <property type="protein sequence ID" value="BAY54332.1"/>
    <property type="molecule type" value="Genomic_DNA"/>
</dbReference>
<evidence type="ECO:0000313" key="2">
    <source>
        <dbReference type="EMBL" id="BAY54332.1"/>
    </source>
</evidence>
<reference evidence="2 3" key="1">
    <citation type="submission" date="2017-06" db="EMBL/GenBank/DDBJ databases">
        <title>Genome sequencing of cyanobaciteial culture collection at National Institute for Environmental Studies (NIES).</title>
        <authorList>
            <person name="Hirose Y."/>
            <person name="Shimura Y."/>
            <person name="Fujisawa T."/>
            <person name="Nakamura Y."/>
            <person name="Kawachi M."/>
        </authorList>
    </citation>
    <scope>NUCLEOTIDE SEQUENCE [LARGE SCALE GENOMIC DNA]</scope>
    <source>
        <strain evidence="2 3">NIES-2135</strain>
    </source>
</reference>
<dbReference type="SUPFAM" id="SSF51126">
    <property type="entry name" value="Pectin lyase-like"/>
    <property type="match status" value="3"/>
</dbReference>
<evidence type="ECO:0000256" key="1">
    <source>
        <dbReference type="SAM" id="MobiDB-lite"/>
    </source>
</evidence>